<name>A0A261EVI5_9BIFI</name>
<dbReference type="Proteomes" id="UP000216004">
    <property type="component" value="Unassembled WGS sequence"/>
</dbReference>
<sequence>MKHTTGSDGKFNYTELINAEVAALIAIEYAGVLEAVHEQYTARPPRSARDYACC</sequence>
<dbReference type="AlphaFoldDB" id="A0A261EVI5"/>
<proteinExistence type="predicted"/>
<dbReference type="EMBL" id="MWWS01000002">
    <property type="protein sequence ID" value="OZG50863.1"/>
    <property type="molecule type" value="Genomic_DNA"/>
</dbReference>
<protein>
    <submittedName>
        <fullName evidence="1">Uncharacterized protein</fullName>
    </submittedName>
</protein>
<accession>A0A261EVI5</accession>
<reference evidence="1 2" key="1">
    <citation type="journal article" date="2017" name="BMC Genomics">
        <title>Comparative genomic and phylogenomic analyses of the Bifidobacteriaceae family.</title>
        <authorList>
            <person name="Lugli G.A."/>
            <person name="Milani C."/>
            <person name="Turroni F."/>
            <person name="Duranti S."/>
            <person name="Mancabelli L."/>
            <person name="Mangifesta M."/>
            <person name="Ferrario C."/>
            <person name="Modesto M."/>
            <person name="Mattarelli P."/>
            <person name="Jiri K."/>
            <person name="van Sinderen D."/>
            <person name="Ventura M."/>
        </authorList>
    </citation>
    <scope>NUCLEOTIDE SEQUENCE [LARGE SCALE GENOMIC DNA]</scope>
    <source>
        <strain evidence="1 2">DSM 22924</strain>
    </source>
</reference>
<evidence type="ECO:0000313" key="2">
    <source>
        <dbReference type="Proteomes" id="UP000216004"/>
    </source>
</evidence>
<dbReference type="RefSeq" id="WP_158520377.1">
    <property type="nucleotide sequence ID" value="NZ_MWWS01000002.1"/>
</dbReference>
<keyword evidence="2" id="KW-1185">Reference proteome</keyword>
<comment type="caution">
    <text evidence="1">The sequence shown here is derived from an EMBL/GenBank/DDBJ whole genome shotgun (WGS) entry which is preliminary data.</text>
</comment>
<organism evidence="1 2">
    <name type="scientific">Bombiscardovia coagulans</name>
    <dbReference type="NCBI Taxonomy" id="686666"/>
    <lineage>
        <taxon>Bacteria</taxon>
        <taxon>Bacillati</taxon>
        <taxon>Actinomycetota</taxon>
        <taxon>Actinomycetes</taxon>
        <taxon>Bifidobacteriales</taxon>
        <taxon>Bifidobacteriaceae</taxon>
        <taxon>Bombiscardovia</taxon>
    </lineage>
</organism>
<gene>
    <name evidence="1" type="ORF">BOCO_0049</name>
</gene>
<evidence type="ECO:0000313" key="1">
    <source>
        <dbReference type="EMBL" id="OZG50863.1"/>
    </source>
</evidence>